<organism evidence="10 11">
    <name type="scientific">PS1 clade bacterium</name>
    <dbReference type="NCBI Taxonomy" id="2175152"/>
    <lineage>
        <taxon>Bacteria</taxon>
        <taxon>Pseudomonadati</taxon>
        <taxon>Pseudomonadota</taxon>
        <taxon>Alphaproteobacteria</taxon>
        <taxon>PS1 clade</taxon>
    </lineage>
</organism>
<dbReference type="InterPro" id="IPR001789">
    <property type="entry name" value="Sig_transdc_resp-reg_receiver"/>
</dbReference>
<protein>
    <submittedName>
        <fullName evidence="10">Response regulator</fullName>
    </submittedName>
</protein>
<dbReference type="Pfam" id="PF00486">
    <property type="entry name" value="Trans_reg_C"/>
    <property type="match status" value="1"/>
</dbReference>
<evidence type="ECO:0000259" key="8">
    <source>
        <dbReference type="PROSITE" id="PS50110"/>
    </source>
</evidence>
<evidence type="ECO:0000259" key="9">
    <source>
        <dbReference type="PROSITE" id="PS51755"/>
    </source>
</evidence>
<dbReference type="InterPro" id="IPR001867">
    <property type="entry name" value="OmpR/PhoB-type_DNA-bd"/>
</dbReference>
<dbReference type="PROSITE" id="PS50110">
    <property type="entry name" value="RESPONSE_REGULATORY"/>
    <property type="match status" value="1"/>
</dbReference>
<keyword evidence="3" id="KW-0805">Transcription regulation</keyword>
<reference evidence="10 11" key="1">
    <citation type="journal article" date="2018" name="Microbiome">
        <title>Fine metagenomic profile of the Mediterranean stratified and mixed water columns revealed by assembly and recruitment.</title>
        <authorList>
            <person name="Haro-Moreno J.M."/>
            <person name="Lopez-Perez M."/>
            <person name="De La Torre J.R."/>
            <person name="Picazo A."/>
            <person name="Camacho A."/>
            <person name="Rodriguez-Valera F."/>
        </authorList>
    </citation>
    <scope>NUCLEOTIDE SEQUENCE [LARGE SCALE GENOMIC DNA]</scope>
    <source>
        <strain evidence="10">MED-G57</strain>
    </source>
</reference>
<dbReference type="FunFam" id="3.40.50.2300:FF:000001">
    <property type="entry name" value="DNA-binding response regulator PhoB"/>
    <property type="match status" value="1"/>
</dbReference>
<evidence type="ECO:0000313" key="11">
    <source>
        <dbReference type="Proteomes" id="UP000253570"/>
    </source>
</evidence>
<dbReference type="SMART" id="SM00448">
    <property type="entry name" value="REC"/>
    <property type="match status" value="1"/>
</dbReference>
<dbReference type="GO" id="GO:0000976">
    <property type="term" value="F:transcription cis-regulatory region binding"/>
    <property type="evidence" value="ECO:0007669"/>
    <property type="project" value="TreeGrafter"/>
</dbReference>
<dbReference type="GO" id="GO:0005829">
    <property type="term" value="C:cytosol"/>
    <property type="evidence" value="ECO:0007669"/>
    <property type="project" value="TreeGrafter"/>
</dbReference>
<dbReference type="Gene3D" id="1.10.10.10">
    <property type="entry name" value="Winged helix-like DNA-binding domain superfamily/Winged helix DNA-binding domain"/>
    <property type="match status" value="1"/>
</dbReference>
<dbReference type="PANTHER" id="PTHR48111:SF40">
    <property type="entry name" value="PHOSPHATE REGULON TRANSCRIPTIONAL REGULATORY PROTEIN PHOB"/>
    <property type="match status" value="1"/>
</dbReference>
<dbReference type="GO" id="GO:0006355">
    <property type="term" value="P:regulation of DNA-templated transcription"/>
    <property type="evidence" value="ECO:0007669"/>
    <property type="project" value="InterPro"/>
</dbReference>
<dbReference type="PANTHER" id="PTHR48111">
    <property type="entry name" value="REGULATOR OF RPOS"/>
    <property type="match status" value="1"/>
</dbReference>
<dbReference type="Proteomes" id="UP000253570">
    <property type="component" value="Unassembled WGS sequence"/>
</dbReference>
<evidence type="ECO:0000256" key="6">
    <source>
        <dbReference type="PROSITE-ProRule" id="PRU00169"/>
    </source>
</evidence>
<gene>
    <name evidence="10" type="ORF">DBW71_02650</name>
</gene>
<dbReference type="CDD" id="cd00383">
    <property type="entry name" value="trans_reg_C"/>
    <property type="match status" value="1"/>
</dbReference>
<keyword evidence="2" id="KW-0902">Two-component regulatory system</keyword>
<dbReference type="Pfam" id="PF00072">
    <property type="entry name" value="Response_reg"/>
    <property type="match status" value="1"/>
</dbReference>
<feature type="domain" description="Response regulatory" evidence="8">
    <location>
        <begin position="3"/>
        <end position="119"/>
    </location>
</feature>
<evidence type="ECO:0000256" key="4">
    <source>
        <dbReference type="ARBA" id="ARBA00023125"/>
    </source>
</evidence>
<dbReference type="AlphaFoldDB" id="A0A368DQX9"/>
<keyword evidence="4 7" id="KW-0238">DNA-binding</keyword>
<feature type="DNA-binding region" description="OmpR/PhoB-type" evidence="7">
    <location>
        <begin position="128"/>
        <end position="227"/>
    </location>
</feature>
<dbReference type="InterPro" id="IPR036388">
    <property type="entry name" value="WH-like_DNA-bd_sf"/>
</dbReference>
<dbReference type="SUPFAM" id="SSF52172">
    <property type="entry name" value="CheY-like"/>
    <property type="match status" value="1"/>
</dbReference>
<keyword evidence="1 6" id="KW-0597">Phosphoprotein</keyword>
<feature type="modified residue" description="4-aspartylphosphate" evidence="6">
    <location>
        <position position="52"/>
    </location>
</feature>
<proteinExistence type="predicted"/>
<evidence type="ECO:0000256" key="1">
    <source>
        <dbReference type="ARBA" id="ARBA00022553"/>
    </source>
</evidence>
<sequence length="228" mass="26220">MTLALIADDEKNQLELISFHLEKNGFDVIKAEDGEIAFELISERRPDIIILDWMMPNGSGISVCRRVRSSKELRHLPIIILSARGEDIDTSHGLSSGADDYIIKPFSPIELMARIKALLRRTNTNINSSMIEYDDLLIDTNKKNVKSADKIIKIGKTEYKILSMLMSRPEHVFSREQIIDYVWDNNPNIDDRTVDVHVSRLRKTFKENYHGNCKIETVHGFGYCIRKD</sequence>
<name>A0A368DQX9_9PROT</name>
<dbReference type="GO" id="GO:0032993">
    <property type="term" value="C:protein-DNA complex"/>
    <property type="evidence" value="ECO:0007669"/>
    <property type="project" value="TreeGrafter"/>
</dbReference>
<dbReference type="EMBL" id="QOQD01000005">
    <property type="protein sequence ID" value="RCL73693.1"/>
    <property type="molecule type" value="Genomic_DNA"/>
</dbReference>
<dbReference type="InterPro" id="IPR039420">
    <property type="entry name" value="WalR-like"/>
</dbReference>
<evidence type="ECO:0000256" key="2">
    <source>
        <dbReference type="ARBA" id="ARBA00023012"/>
    </source>
</evidence>
<dbReference type="Gene3D" id="6.10.250.690">
    <property type="match status" value="1"/>
</dbReference>
<dbReference type="SMART" id="SM00862">
    <property type="entry name" value="Trans_reg_C"/>
    <property type="match status" value="1"/>
</dbReference>
<comment type="caution">
    <text evidence="10">The sequence shown here is derived from an EMBL/GenBank/DDBJ whole genome shotgun (WGS) entry which is preliminary data.</text>
</comment>
<evidence type="ECO:0000256" key="5">
    <source>
        <dbReference type="ARBA" id="ARBA00023163"/>
    </source>
</evidence>
<dbReference type="GO" id="GO:0000156">
    <property type="term" value="F:phosphorelay response regulator activity"/>
    <property type="evidence" value="ECO:0007669"/>
    <property type="project" value="TreeGrafter"/>
</dbReference>
<dbReference type="InterPro" id="IPR011006">
    <property type="entry name" value="CheY-like_superfamily"/>
</dbReference>
<evidence type="ECO:0000313" key="10">
    <source>
        <dbReference type="EMBL" id="RCL73693.1"/>
    </source>
</evidence>
<evidence type="ECO:0000256" key="3">
    <source>
        <dbReference type="ARBA" id="ARBA00023015"/>
    </source>
</evidence>
<dbReference type="InterPro" id="IPR016032">
    <property type="entry name" value="Sig_transdc_resp-reg_C-effctor"/>
</dbReference>
<accession>A0A368DQX9</accession>
<keyword evidence="5" id="KW-0804">Transcription</keyword>
<dbReference type="Gene3D" id="3.40.50.2300">
    <property type="match status" value="1"/>
</dbReference>
<dbReference type="PROSITE" id="PS51755">
    <property type="entry name" value="OMPR_PHOB"/>
    <property type="match status" value="1"/>
</dbReference>
<feature type="domain" description="OmpR/PhoB-type" evidence="9">
    <location>
        <begin position="128"/>
        <end position="227"/>
    </location>
</feature>
<dbReference type="SUPFAM" id="SSF46894">
    <property type="entry name" value="C-terminal effector domain of the bipartite response regulators"/>
    <property type="match status" value="1"/>
</dbReference>
<evidence type="ECO:0000256" key="7">
    <source>
        <dbReference type="PROSITE-ProRule" id="PRU01091"/>
    </source>
</evidence>